<name>A0AAD9BH82_DISEL</name>
<keyword evidence="3" id="KW-1185">Reference proteome</keyword>
<evidence type="ECO:0000313" key="3">
    <source>
        <dbReference type="Proteomes" id="UP001228049"/>
    </source>
</evidence>
<gene>
    <name evidence="2" type="ORF">KUDE01_022315</name>
</gene>
<dbReference type="AlphaFoldDB" id="A0AAD9BH82"/>
<accession>A0AAD9BH82</accession>
<dbReference type="Proteomes" id="UP001228049">
    <property type="component" value="Unassembled WGS sequence"/>
</dbReference>
<sequence>MSPEVTSTSPSPNMAMSNLAFVELQALQKPLSVSSSCSHSNHYPNAFNSFSHHAPVYGQFSSQSIISGRDMVSSNLPGYPPHIPCQDGSRYFFKACFHL</sequence>
<proteinExistence type="predicted"/>
<reference evidence="2" key="1">
    <citation type="submission" date="2023-04" db="EMBL/GenBank/DDBJ databases">
        <title>Chromosome-level genome of Chaenocephalus aceratus.</title>
        <authorList>
            <person name="Park H."/>
        </authorList>
    </citation>
    <scope>NUCLEOTIDE SEQUENCE</scope>
    <source>
        <strain evidence="2">DE</strain>
        <tissue evidence="2">Muscle</tissue>
    </source>
</reference>
<dbReference type="InterPro" id="IPR022130">
    <property type="entry name" value="Pax2_C"/>
</dbReference>
<feature type="domain" description="Paired-box protein 2 C-terminal" evidence="1">
    <location>
        <begin position="46"/>
        <end position="88"/>
    </location>
</feature>
<protein>
    <submittedName>
        <fullName evidence="2">Paired box protein Pax-2-B</fullName>
    </submittedName>
</protein>
<evidence type="ECO:0000313" key="2">
    <source>
        <dbReference type="EMBL" id="KAK1883992.1"/>
    </source>
</evidence>
<comment type="caution">
    <text evidence="2">The sequence shown here is derived from an EMBL/GenBank/DDBJ whole genome shotgun (WGS) entry which is preliminary data.</text>
</comment>
<evidence type="ECO:0000259" key="1">
    <source>
        <dbReference type="Pfam" id="PF12403"/>
    </source>
</evidence>
<dbReference type="Pfam" id="PF12403">
    <property type="entry name" value="Pax2_C"/>
    <property type="match status" value="1"/>
</dbReference>
<dbReference type="EMBL" id="JASDAP010000022">
    <property type="protein sequence ID" value="KAK1883992.1"/>
    <property type="molecule type" value="Genomic_DNA"/>
</dbReference>
<organism evidence="2 3">
    <name type="scientific">Dissostichus eleginoides</name>
    <name type="common">Patagonian toothfish</name>
    <name type="synonym">Dissostichus amissus</name>
    <dbReference type="NCBI Taxonomy" id="100907"/>
    <lineage>
        <taxon>Eukaryota</taxon>
        <taxon>Metazoa</taxon>
        <taxon>Chordata</taxon>
        <taxon>Craniata</taxon>
        <taxon>Vertebrata</taxon>
        <taxon>Euteleostomi</taxon>
        <taxon>Actinopterygii</taxon>
        <taxon>Neopterygii</taxon>
        <taxon>Teleostei</taxon>
        <taxon>Neoteleostei</taxon>
        <taxon>Acanthomorphata</taxon>
        <taxon>Eupercaria</taxon>
        <taxon>Perciformes</taxon>
        <taxon>Notothenioidei</taxon>
        <taxon>Nototheniidae</taxon>
        <taxon>Dissostichus</taxon>
    </lineage>
</organism>